<dbReference type="CDD" id="cd06278">
    <property type="entry name" value="PBP1_LacI-like"/>
    <property type="match status" value="1"/>
</dbReference>
<dbReference type="GO" id="GO:0000976">
    <property type="term" value="F:transcription cis-regulatory region binding"/>
    <property type="evidence" value="ECO:0007669"/>
    <property type="project" value="TreeGrafter"/>
</dbReference>
<dbReference type="Pfam" id="PF00356">
    <property type="entry name" value="LacI"/>
    <property type="match status" value="1"/>
</dbReference>
<evidence type="ECO:0000313" key="7">
    <source>
        <dbReference type="EMBL" id="EIM28797.1"/>
    </source>
</evidence>
<dbReference type="InterPro" id="IPR028082">
    <property type="entry name" value="Peripla_BP_I"/>
</dbReference>
<dbReference type="EMBL" id="JH660642">
    <property type="protein sequence ID" value="EIM28797.1"/>
    <property type="molecule type" value="Genomic_DNA"/>
</dbReference>
<evidence type="ECO:0000256" key="3">
    <source>
        <dbReference type="ARBA" id="ARBA00023125"/>
    </source>
</evidence>
<proteinExistence type="predicted"/>
<dbReference type="InterPro" id="IPR000843">
    <property type="entry name" value="HTH_LacI"/>
</dbReference>
<dbReference type="PANTHER" id="PTHR30146:SF95">
    <property type="entry name" value="RIBOSE OPERON REPRESSOR"/>
    <property type="match status" value="1"/>
</dbReference>
<evidence type="ECO:0000256" key="4">
    <source>
        <dbReference type="ARBA" id="ARBA00023163"/>
    </source>
</evidence>
<evidence type="ECO:0000256" key="5">
    <source>
        <dbReference type="SAM" id="MobiDB-lite"/>
    </source>
</evidence>
<dbReference type="InterPro" id="IPR010982">
    <property type="entry name" value="Lambda_DNA-bd_dom_sf"/>
</dbReference>
<dbReference type="HOGENOM" id="CLU_037628_6_1_5"/>
<dbReference type="AlphaFoldDB" id="I4YXV5"/>
<protein>
    <submittedName>
        <fullName evidence="7">Transcriptional regulator</fullName>
    </submittedName>
</protein>
<evidence type="ECO:0000313" key="8">
    <source>
        <dbReference type="Proteomes" id="UP000003947"/>
    </source>
</evidence>
<dbReference type="RefSeq" id="WP_009491459.1">
    <property type="nucleotide sequence ID" value="NZ_CP141048.1"/>
</dbReference>
<reference evidence="7 8" key="1">
    <citation type="submission" date="2012-02" db="EMBL/GenBank/DDBJ databases">
        <title>Improved High-Quality Draft sequence of Microvirga sp. WSM3557.</title>
        <authorList>
            <consortium name="US DOE Joint Genome Institute"/>
            <person name="Lucas S."/>
            <person name="Han J."/>
            <person name="Lapidus A."/>
            <person name="Cheng J.-F."/>
            <person name="Goodwin L."/>
            <person name="Pitluck S."/>
            <person name="Peters L."/>
            <person name="Zhang X."/>
            <person name="Detter J.C."/>
            <person name="Han C."/>
            <person name="Tapia R."/>
            <person name="Land M."/>
            <person name="Hauser L."/>
            <person name="Kyrpides N."/>
            <person name="Ivanova N."/>
            <person name="Pagani I."/>
            <person name="Brau L."/>
            <person name="Yates R."/>
            <person name="O'Hara G."/>
            <person name="Rui T."/>
            <person name="Howieson J."/>
            <person name="Reeve W."/>
            <person name="Woyke T."/>
        </authorList>
    </citation>
    <scope>NUCLEOTIDE SEQUENCE [LARGE SCALE GENOMIC DNA]</scope>
    <source>
        <strain evidence="7 8">WSM3557</strain>
    </source>
</reference>
<accession>I4YXV5</accession>
<dbReference type="PATRIC" id="fig|864069.3.peg.2644"/>
<dbReference type="CDD" id="cd01392">
    <property type="entry name" value="HTH_LacI"/>
    <property type="match status" value="1"/>
</dbReference>
<dbReference type="STRING" id="864069.MicloDRAFT_00024410"/>
<dbReference type="Gene3D" id="1.10.260.40">
    <property type="entry name" value="lambda repressor-like DNA-binding domains"/>
    <property type="match status" value="1"/>
</dbReference>
<sequence>MDAEQAPPEASSDREDHLKRDRTTRSFVTSEDVARLAGVSRSAVSRTFTPGASVSADVRHRVQEAAKTLGYRVNRLARSLISDQSNLVGVVGANLSLPFMARQLDELSRELLKRGMQCLLLNAAEAEQGIAPLIELILEFRVRAIVVMSGSPPSSIIDECMANGVRVILVNRQADDTEADTIISDDLSGARLAAERLLRAGCGRIGVVGSGVRTPTQIRRRGAFVDRVREAGIEPAVWASGGTAYETGMDAARGLLSTHDLDGVFCVTDLMALGFLDGAREMGRRVPDDLSIIGFDDIQQSAWAAYRLTTIRQSMSDLTDSVLAAIERKMTGERGDLAHEVLPVELVERATVRSTS</sequence>
<name>I4YXV5_9HYPH</name>
<dbReference type="Proteomes" id="UP000003947">
    <property type="component" value="Unassembled WGS sequence"/>
</dbReference>
<evidence type="ECO:0000256" key="1">
    <source>
        <dbReference type="ARBA" id="ARBA00022491"/>
    </source>
</evidence>
<evidence type="ECO:0000256" key="2">
    <source>
        <dbReference type="ARBA" id="ARBA00023015"/>
    </source>
</evidence>
<dbReference type="GO" id="GO:0003700">
    <property type="term" value="F:DNA-binding transcription factor activity"/>
    <property type="evidence" value="ECO:0007669"/>
    <property type="project" value="TreeGrafter"/>
</dbReference>
<organism evidence="7 8">
    <name type="scientific">Microvirga lotononidis</name>
    <dbReference type="NCBI Taxonomy" id="864069"/>
    <lineage>
        <taxon>Bacteria</taxon>
        <taxon>Pseudomonadati</taxon>
        <taxon>Pseudomonadota</taxon>
        <taxon>Alphaproteobacteria</taxon>
        <taxon>Hyphomicrobiales</taxon>
        <taxon>Methylobacteriaceae</taxon>
        <taxon>Microvirga</taxon>
    </lineage>
</organism>
<feature type="region of interest" description="Disordered" evidence="5">
    <location>
        <begin position="1"/>
        <end position="25"/>
    </location>
</feature>
<keyword evidence="2" id="KW-0805">Transcription regulation</keyword>
<dbReference type="PROSITE" id="PS50932">
    <property type="entry name" value="HTH_LACI_2"/>
    <property type="match status" value="1"/>
</dbReference>
<dbReference type="Pfam" id="PF13377">
    <property type="entry name" value="Peripla_BP_3"/>
    <property type="match status" value="1"/>
</dbReference>
<dbReference type="Gene3D" id="3.40.50.2300">
    <property type="match status" value="2"/>
</dbReference>
<dbReference type="InterPro" id="IPR046335">
    <property type="entry name" value="LacI/GalR-like_sensor"/>
</dbReference>
<feature type="domain" description="HTH lacI-type" evidence="6">
    <location>
        <begin position="28"/>
        <end position="82"/>
    </location>
</feature>
<gene>
    <name evidence="7" type="ORF">MicloDRAFT_00024410</name>
</gene>
<dbReference type="eggNOG" id="COG1609">
    <property type="taxonomic scope" value="Bacteria"/>
</dbReference>
<dbReference type="SMART" id="SM00354">
    <property type="entry name" value="HTH_LACI"/>
    <property type="match status" value="1"/>
</dbReference>
<dbReference type="SUPFAM" id="SSF53822">
    <property type="entry name" value="Periplasmic binding protein-like I"/>
    <property type="match status" value="1"/>
</dbReference>
<dbReference type="PANTHER" id="PTHR30146">
    <property type="entry name" value="LACI-RELATED TRANSCRIPTIONAL REPRESSOR"/>
    <property type="match status" value="1"/>
</dbReference>
<dbReference type="SUPFAM" id="SSF47413">
    <property type="entry name" value="lambda repressor-like DNA-binding domains"/>
    <property type="match status" value="1"/>
</dbReference>
<keyword evidence="1" id="KW-0678">Repressor</keyword>
<dbReference type="OrthoDB" id="8433438at2"/>
<keyword evidence="8" id="KW-1185">Reference proteome</keyword>
<evidence type="ECO:0000259" key="6">
    <source>
        <dbReference type="PROSITE" id="PS50932"/>
    </source>
</evidence>
<feature type="compositionally biased region" description="Basic and acidic residues" evidence="5">
    <location>
        <begin position="11"/>
        <end position="24"/>
    </location>
</feature>
<keyword evidence="4" id="KW-0804">Transcription</keyword>
<keyword evidence="3" id="KW-0238">DNA-binding</keyword>